<keyword evidence="2" id="KW-1185">Reference proteome</keyword>
<name>A0A9X8Y984_9FIRM</name>
<dbReference type="AlphaFoldDB" id="A0A9X8Y984"/>
<sequence length="344" mass="38850">MLGRKVNHKVFGCGTITELTSAYLTVNFGDSEKKFVYPDAFEKYLTSTDPELMEQVDKDIQSKKSAHSNSVLSANHLSATPTQPQMRSQKHAKKVERSNIAFKCNYCDGGKEQNHIGFQGVCSDSILRFNIEKARHVWCSSEDSPCRWYLDGEITRKELESMMSGGHGLDSVCYESHMLRDWMASAGVVQTGTDKGKPMRLLKVQKNSLAVLTTREPNAASDESRFVFAVFLVDESYEGDNRDVGYVTTNSEWKIELVPAEAHKILFWNYYINRNAPQKIVFGSGLHRYLTDEQAAQILRDIVTVKSNPKEKEFAQRFFEHFCKINGIDANDVPPPNGALVNNN</sequence>
<protein>
    <submittedName>
        <fullName evidence="1">Uncharacterized protein</fullName>
    </submittedName>
</protein>
<dbReference type="EMBL" id="SLUK01000001">
    <property type="protein sequence ID" value="TCL45233.1"/>
    <property type="molecule type" value="Genomic_DNA"/>
</dbReference>
<gene>
    <name evidence="1" type="ORF">EDD78_101215</name>
</gene>
<accession>A0A9X8Y984</accession>
<comment type="caution">
    <text evidence="1">The sequence shown here is derived from an EMBL/GenBank/DDBJ whole genome shotgun (WGS) entry which is preliminary data.</text>
</comment>
<dbReference type="Proteomes" id="UP000294682">
    <property type="component" value="Unassembled WGS sequence"/>
</dbReference>
<organism evidence="1 2">
    <name type="scientific">Harryflintia acetispora</name>
    <dbReference type="NCBI Taxonomy" id="1849041"/>
    <lineage>
        <taxon>Bacteria</taxon>
        <taxon>Bacillati</taxon>
        <taxon>Bacillota</taxon>
        <taxon>Clostridia</taxon>
        <taxon>Eubacteriales</taxon>
        <taxon>Oscillospiraceae</taxon>
        <taxon>Harryflintia</taxon>
    </lineage>
</organism>
<evidence type="ECO:0000313" key="2">
    <source>
        <dbReference type="Proteomes" id="UP000294682"/>
    </source>
</evidence>
<reference evidence="1 2" key="1">
    <citation type="submission" date="2019-03" db="EMBL/GenBank/DDBJ databases">
        <title>Genomic Encyclopedia of Type Strains, Phase IV (KMG-IV): sequencing the most valuable type-strain genomes for metagenomic binning, comparative biology and taxonomic classification.</title>
        <authorList>
            <person name="Goeker M."/>
        </authorList>
    </citation>
    <scope>NUCLEOTIDE SEQUENCE [LARGE SCALE GENOMIC DNA]</scope>
    <source>
        <strain evidence="1 2">DSM 100433</strain>
    </source>
</reference>
<proteinExistence type="predicted"/>
<evidence type="ECO:0000313" key="1">
    <source>
        <dbReference type="EMBL" id="TCL45233.1"/>
    </source>
</evidence>
<dbReference type="RefSeq" id="WP_132083565.1">
    <property type="nucleotide sequence ID" value="NZ_SLUK01000001.1"/>
</dbReference>